<dbReference type="PANTHER" id="PTHR30454">
    <property type="entry name" value="4-HYDROXY-3-METHYLBUT-2-EN-1-YL DIPHOSPHATE SYNTHASE"/>
    <property type="match status" value="1"/>
</dbReference>
<evidence type="ECO:0000256" key="7">
    <source>
        <dbReference type="HAMAP-Rule" id="MF_00159"/>
    </source>
</evidence>
<dbReference type="SUPFAM" id="SSF56014">
    <property type="entry name" value="Nitrite and sulphite reductase 4Fe-4S domain-like"/>
    <property type="match status" value="1"/>
</dbReference>
<dbReference type="GO" id="GO:0141197">
    <property type="term" value="F:4-hydroxy-3-methylbut-2-enyl-diphosphate synthase activity (flavodoxin)"/>
    <property type="evidence" value="ECO:0007669"/>
    <property type="project" value="UniProtKB-EC"/>
</dbReference>
<dbReference type="Gene3D" id="3.30.413.10">
    <property type="entry name" value="Sulfite Reductase Hemoprotein, domain 1"/>
    <property type="match status" value="1"/>
</dbReference>
<keyword evidence="5 7" id="KW-0411">Iron-sulfur</keyword>
<dbReference type="GO" id="GO:0005506">
    <property type="term" value="F:iron ion binding"/>
    <property type="evidence" value="ECO:0007669"/>
    <property type="project" value="InterPro"/>
</dbReference>
<organism evidence="10 11">
    <name type="scientific">Anaerobaca lacustris</name>
    <dbReference type="NCBI Taxonomy" id="3044600"/>
    <lineage>
        <taxon>Bacteria</taxon>
        <taxon>Pseudomonadati</taxon>
        <taxon>Planctomycetota</taxon>
        <taxon>Phycisphaerae</taxon>
        <taxon>Sedimentisphaerales</taxon>
        <taxon>Anaerobacaceae</taxon>
        <taxon>Anaerobaca</taxon>
    </lineage>
</organism>
<dbReference type="HAMAP" id="MF_00159">
    <property type="entry name" value="IspG"/>
    <property type="match status" value="1"/>
</dbReference>
<dbReference type="EMBL" id="JASCXX010000003">
    <property type="protein sequence ID" value="MDI6448069.1"/>
    <property type="molecule type" value="Genomic_DNA"/>
</dbReference>
<evidence type="ECO:0000256" key="5">
    <source>
        <dbReference type="ARBA" id="ARBA00023014"/>
    </source>
</evidence>
<dbReference type="InterPro" id="IPR058578">
    <property type="entry name" value="IspG_TIM"/>
</dbReference>
<dbReference type="GO" id="GO:0051539">
    <property type="term" value="F:4 iron, 4 sulfur cluster binding"/>
    <property type="evidence" value="ECO:0007669"/>
    <property type="project" value="UniProtKB-UniRule"/>
</dbReference>
<comment type="function">
    <text evidence="7">Converts 2C-methyl-D-erythritol 2,4-cyclodiphosphate (ME-2,4cPP) into 1-hydroxy-2-methyl-2-(E)-butenyl 4-diphosphate.</text>
</comment>
<dbReference type="GO" id="GO:0016114">
    <property type="term" value="P:terpenoid biosynthetic process"/>
    <property type="evidence" value="ECO:0007669"/>
    <property type="project" value="InterPro"/>
</dbReference>
<comment type="catalytic activity">
    <reaction evidence="7">
        <text>(2E)-4-hydroxy-3-methylbut-2-enyl diphosphate + oxidized [flavodoxin] + H2O + 2 H(+) = 2-C-methyl-D-erythritol 2,4-cyclic diphosphate + reduced [flavodoxin]</text>
        <dbReference type="Rhea" id="RHEA:43604"/>
        <dbReference type="Rhea" id="RHEA-COMP:10622"/>
        <dbReference type="Rhea" id="RHEA-COMP:10623"/>
        <dbReference type="ChEBI" id="CHEBI:15377"/>
        <dbReference type="ChEBI" id="CHEBI:15378"/>
        <dbReference type="ChEBI" id="CHEBI:57618"/>
        <dbReference type="ChEBI" id="CHEBI:58210"/>
        <dbReference type="ChEBI" id="CHEBI:58483"/>
        <dbReference type="ChEBI" id="CHEBI:128753"/>
        <dbReference type="EC" id="1.17.7.3"/>
    </reaction>
</comment>
<keyword evidence="6 7" id="KW-0414">Isoprene biosynthesis</keyword>
<dbReference type="Pfam" id="PF26540">
    <property type="entry name" value="GcpE_C"/>
    <property type="match status" value="1"/>
</dbReference>
<evidence type="ECO:0000313" key="10">
    <source>
        <dbReference type="EMBL" id="MDI6448069.1"/>
    </source>
</evidence>
<dbReference type="InterPro" id="IPR004588">
    <property type="entry name" value="IspG_bac-typ"/>
</dbReference>
<feature type="binding site" evidence="7">
    <location>
        <position position="270"/>
    </location>
    <ligand>
        <name>[4Fe-4S] cluster</name>
        <dbReference type="ChEBI" id="CHEBI:49883"/>
    </ligand>
</feature>
<dbReference type="RefSeq" id="WP_349243479.1">
    <property type="nucleotide sequence ID" value="NZ_JASCXX010000003.1"/>
</dbReference>
<evidence type="ECO:0000313" key="11">
    <source>
        <dbReference type="Proteomes" id="UP001431776"/>
    </source>
</evidence>
<keyword evidence="4 7" id="KW-0408">Iron</keyword>
<dbReference type="PANTHER" id="PTHR30454:SF0">
    <property type="entry name" value="4-HYDROXY-3-METHYLBUT-2-EN-1-YL DIPHOSPHATE SYNTHASE (FERREDOXIN), CHLOROPLASTIC"/>
    <property type="match status" value="1"/>
</dbReference>
<dbReference type="GO" id="GO:0046429">
    <property type="term" value="F:4-hydroxy-3-methylbut-2-en-1-yl diphosphate synthase activity (ferredoxin)"/>
    <property type="evidence" value="ECO:0007669"/>
    <property type="project" value="UniProtKB-UniRule"/>
</dbReference>
<evidence type="ECO:0000256" key="1">
    <source>
        <dbReference type="ARBA" id="ARBA00022485"/>
    </source>
</evidence>
<dbReference type="EC" id="1.17.7.3" evidence="7"/>
<keyword evidence="11" id="KW-1185">Reference proteome</keyword>
<name>A0AAW6TWJ8_9BACT</name>
<gene>
    <name evidence="7 10" type="primary">ispG</name>
    <name evidence="10" type="synonym">gcpE</name>
    <name evidence="10" type="ORF">QJ522_03340</name>
</gene>
<protein>
    <recommendedName>
        <fullName evidence="7">4-hydroxy-3-methylbut-2-en-1-yl diphosphate synthase (flavodoxin)</fullName>
        <ecNumber evidence="7">1.17.7.3</ecNumber>
    </recommendedName>
    <alternativeName>
        <fullName evidence="7">1-hydroxy-2-methyl-2-(E)-butenyl 4-diphosphate synthase</fullName>
    </alternativeName>
</protein>
<feature type="binding site" evidence="7">
    <location>
        <position position="302"/>
    </location>
    <ligand>
        <name>[4Fe-4S] cluster</name>
        <dbReference type="ChEBI" id="CHEBI:49883"/>
    </ligand>
</feature>
<evidence type="ECO:0000256" key="2">
    <source>
        <dbReference type="ARBA" id="ARBA00022723"/>
    </source>
</evidence>
<dbReference type="PIRSF" id="PIRSF004640">
    <property type="entry name" value="IspG"/>
    <property type="match status" value="1"/>
</dbReference>
<dbReference type="Proteomes" id="UP001431776">
    <property type="component" value="Unassembled WGS sequence"/>
</dbReference>
<evidence type="ECO:0000256" key="3">
    <source>
        <dbReference type="ARBA" id="ARBA00023002"/>
    </source>
</evidence>
<dbReference type="Pfam" id="PF04551">
    <property type="entry name" value="GcpE"/>
    <property type="match status" value="1"/>
</dbReference>
<comment type="similarity">
    <text evidence="7">Belongs to the IspG family.</text>
</comment>
<sequence length="352" mass="37824">MITRRHTSSVSVGPVEIGSSAPVVIQSMTKVPTTDVDRCVRQVQRLAAAGCRLVRIAVPRRADTIAFGQIVQKVRVPLIADVHFSADRAVEAIEAGAAKIRLNPGNIKQRKDICRIIDAAKMHRVAARIGVNEASIRDLKKAPVPPEERTALMLEEMSGYVRLFEDRGFDQIVLSAKSSDALRTIEVNRAIAEAFGYPMHLGLTHAGLPADASIPSAVALGTLLAEGIGDTIRVSAAGDPVVETEIAKAIALSLGLLDRTRPELIVCPTCGRTEIDVVKLAKRVEKALRKVRKPCRIAVMGCIVNGPGEAADADIAVCAAREKAAFYLHGRKIAIVPEMEIIPRLLAAIEEL</sequence>
<keyword evidence="2 7" id="KW-0479">Metal-binding</keyword>
<keyword evidence="1 7" id="KW-0004">4Fe-4S</keyword>
<keyword evidence="3 7" id="KW-0560">Oxidoreductase</keyword>
<dbReference type="SUPFAM" id="SSF51717">
    <property type="entry name" value="Dihydropteroate synthetase-like"/>
    <property type="match status" value="1"/>
</dbReference>
<feature type="domain" description="IspG C-terminal" evidence="9">
    <location>
        <begin position="263"/>
        <end position="350"/>
    </location>
</feature>
<evidence type="ECO:0000259" key="9">
    <source>
        <dbReference type="Pfam" id="PF26540"/>
    </source>
</evidence>
<dbReference type="InterPro" id="IPR016425">
    <property type="entry name" value="IspG_bac"/>
</dbReference>
<feature type="binding site" evidence="7">
    <location>
        <position position="309"/>
    </location>
    <ligand>
        <name>[4Fe-4S] cluster</name>
        <dbReference type="ChEBI" id="CHEBI:49883"/>
    </ligand>
</feature>
<reference evidence="10" key="1">
    <citation type="submission" date="2023-05" db="EMBL/GenBank/DDBJ databases">
        <title>Anaerotaeda fermentans gen. nov., sp. nov., a novel anaerobic planctomycete of the new family within the order Sedimentisphaerales isolated from Taman Peninsula, Russia.</title>
        <authorList>
            <person name="Khomyakova M.A."/>
            <person name="Merkel A.Y."/>
            <person name="Slobodkin A.I."/>
        </authorList>
    </citation>
    <scope>NUCLEOTIDE SEQUENCE</scope>
    <source>
        <strain evidence="10">M17dextr</strain>
    </source>
</reference>
<comment type="cofactor">
    <cofactor evidence="7">
        <name>[4Fe-4S] cluster</name>
        <dbReference type="ChEBI" id="CHEBI:49883"/>
    </cofactor>
    <text evidence="7">Binds 1 [4Fe-4S] cluster.</text>
</comment>
<dbReference type="InterPro" id="IPR045854">
    <property type="entry name" value="NO2/SO3_Rdtase_4Fe4S_sf"/>
</dbReference>
<dbReference type="NCBIfam" id="TIGR00612">
    <property type="entry name" value="ispG_gcpE"/>
    <property type="match status" value="1"/>
</dbReference>
<dbReference type="AlphaFoldDB" id="A0AAW6TWJ8"/>
<dbReference type="Gene3D" id="3.20.20.20">
    <property type="entry name" value="Dihydropteroate synthase-like"/>
    <property type="match status" value="1"/>
</dbReference>
<dbReference type="InterPro" id="IPR058579">
    <property type="entry name" value="IspG_C"/>
</dbReference>
<evidence type="ECO:0000256" key="4">
    <source>
        <dbReference type="ARBA" id="ARBA00023004"/>
    </source>
</evidence>
<proteinExistence type="inferred from homology"/>
<accession>A0AAW6TWJ8</accession>
<dbReference type="GO" id="GO:0019288">
    <property type="term" value="P:isopentenyl diphosphate biosynthetic process, methylerythritol 4-phosphate pathway"/>
    <property type="evidence" value="ECO:0007669"/>
    <property type="project" value="UniProtKB-UniRule"/>
</dbReference>
<dbReference type="NCBIfam" id="NF001540">
    <property type="entry name" value="PRK00366.1"/>
    <property type="match status" value="1"/>
</dbReference>
<evidence type="ECO:0000256" key="6">
    <source>
        <dbReference type="ARBA" id="ARBA00023229"/>
    </source>
</evidence>
<dbReference type="InterPro" id="IPR011005">
    <property type="entry name" value="Dihydropteroate_synth-like_sf"/>
</dbReference>
<evidence type="ECO:0000259" key="8">
    <source>
        <dbReference type="Pfam" id="PF04551"/>
    </source>
</evidence>
<comment type="pathway">
    <text evidence="7">Isoprenoid biosynthesis; isopentenyl diphosphate biosynthesis via DXP pathway; isopentenyl diphosphate from 1-deoxy-D-xylulose 5-phosphate: step 5/6.</text>
</comment>
<comment type="caution">
    <text evidence="10">The sequence shown here is derived from an EMBL/GenBank/DDBJ whole genome shotgun (WGS) entry which is preliminary data.</text>
</comment>
<feature type="binding site" evidence="7">
    <location>
        <position position="267"/>
    </location>
    <ligand>
        <name>[4Fe-4S] cluster</name>
        <dbReference type="ChEBI" id="CHEBI:49883"/>
    </ligand>
</feature>
<feature type="domain" description="IspG TIM-barrel" evidence="8">
    <location>
        <begin position="7"/>
        <end position="247"/>
    </location>
</feature>